<dbReference type="InterPro" id="IPR029044">
    <property type="entry name" value="Nucleotide-diphossugar_trans"/>
</dbReference>
<accession>A0A087S7G9</accession>
<dbReference type="EC" id="2.7.7.13" evidence="2"/>
<dbReference type="InterPro" id="IPR005835">
    <property type="entry name" value="NTP_transferase_dom"/>
</dbReference>
<keyword evidence="3" id="KW-1185">Reference proteome</keyword>
<dbReference type="GO" id="GO:0004475">
    <property type="term" value="F:mannose-1-phosphate guanylyltransferase (GTP) activity"/>
    <property type="evidence" value="ECO:0007669"/>
    <property type="project" value="UniProtKB-EC"/>
</dbReference>
<evidence type="ECO:0000313" key="2">
    <source>
        <dbReference type="EMBL" id="KFM21673.1"/>
    </source>
</evidence>
<dbReference type="SUPFAM" id="SSF53448">
    <property type="entry name" value="Nucleotide-diphospho-sugar transferases"/>
    <property type="match status" value="1"/>
</dbReference>
<dbReference type="Proteomes" id="UP000029384">
    <property type="component" value="Unassembled WGS sequence"/>
</dbReference>
<feature type="domain" description="Nucleotidyl transferase" evidence="1">
    <location>
        <begin position="1"/>
        <end position="78"/>
    </location>
</feature>
<evidence type="ECO:0000313" key="3">
    <source>
        <dbReference type="Proteomes" id="UP000029384"/>
    </source>
</evidence>
<dbReference type="PANTHER" id="PTHR22572">
    <property type="entry name" value="SUGAR-1-PHOSPHATE GUANYL TRANSFERASE"/>
    <property type="match status" value="1"/>
</dbReference>
<comment type="caution">
    <text evidence="2">The sequence shown here is derived from an EMBL/GenBank/DDBJ whole genome shotgun (WGS) entry which is preliminary data.</text>
</comment>
<keyword evidence="2" id="KW-0808">Transferase</keyword>
<reference evidence="2 3" key="1">
    <citation type="submission" date="2014-06" db="EMBL/GenBank/DDBJ databases">
        <authorList>
            <person name="Ngugi D.K."/>
            <person name="Blom J."/>
            <person name="Alam I."/>
            <person name="Rashid M."/>
            <person name="Baalawi W."/>
            <person name="Zhang G."/>
            <person name="Hikmawan T."/>
            <person name="Guan Y."/>
            <person name="Antunes A."/>
            <person name="Siam R."/>
            <person name="El-Dorry H."/>
            <person name="Bajic V."/>
            <person name="Stingl U."/>
        </authorList>
    </citation>
    <scope>NUCLEOTIDE SEQUENCE [LARGE SCALE GENOMIC DNA]</scope>
    <source>
        <strain evidence="2">SCGC AAA799-B03</strain>
    </source>
</reference>
<dbReference type="AlphaFoldDB" id="A0A087S7G9"/>
<dbReference type="PATRIC" id="fig|1502289.3.peg.648"/>
<dbReference type="EMBL" id="JOTA01000013">
    <property type="protein sequence ID" value="KFM21673.1"/>
    <property type="molecule type" value="Genomic_DNA"/>
</dbReference>
<gene>
    <name evidence="2" type="ORF">AAA799B03_00698</name>
</gene>
<name>A0A087S7G9_9ARCH</name>
<dbReference type="Pfam" id="PF00483">
    <property type="entry name" value="NTP_transferase"/>
    <property type="match status" value="1"/>
</dbReference>
<feature type="non-terminal residue" evidence="2">
    <location>
        <position position="1"/>
    </location>
</feature>
<proteinExistence type="predicted"/>
<organism evidence="2 3">
    <name type="scientific">Marine Group I thaumarchaeote SCGC AAA799-B03</name>
    <dbReference type="NCBI Taxonomy" id="1502289"/>
    <lineage>
        <taxon>Archaea</taxon>
        <taxon>Nitrososphaerota</taxon>
        <taxon>Marine Group I</taxon>
    </lineage>
</organism>
<dbReference type="Gene3D" id="3.90.550.10">
    <property type="entry name" value="Spore Coat Polysaccharide Biosynthesis Protein SpsA, Chain A"/>
    <property type="match status" value="1"/>
</dbReference>
<keyword evidence="2" id="KW-0548">Nucleotidyltransferase</keyword>
<evidence type="ECO:0000259" key="1">
    <source>
        <dbReference type="Pfam" id="PF00483"/>
    </source>
</evidence>
<dbReference type="InterPro" id="IPR050486">
    <property type="entry name" value="Mannose-1P_guanyltransferase"/>
</dbReference>
<sequence>VTSWEEKPEIKANINMGCYVMEPGILKYIPKNKPYGMDDVIKKAMKNKKLVSSFITKKGFMDIGNKESYKQANEEFTKKSRKRQK</sequence>
<protein>
    <submittedName>
        <fullName evidence="2">Mannose-1-phosphate guanylyltransferase protein</fullName>
        <ecNumber evidence="2">2.7.7.13</ecNumber>
    </submittedName>
</protein>